<dbReference type="Proteomes" id="UP000320735">
    <property type="component" value="Unassembled WGS sequence"/>
</dbReference>
<dbReference type="InterPro" id="IPR042095">
    <property type="entry name" value="SUMF_sf"/>
</dbReference>
<protein>
    <submittedName>
        <fullName evidence="4">Thiol-disulfide oxidoreductase ResA</fullName>
    </submittedName>
</protein>
<comment type="caution">
    <text evidence="4">The sequence shown here is derived from an EMBL/GenBank/DDBJ whole genome shotgun (WGS) entry which is preliminary data.</text>
</comment>
<dbReference type="AlphaFoldDB" id="A0A5C6B1P4"/>
<keyword evidence="2" id="KW-0472">Membrane</keyword>
<evidence type="ECO:0000313" key="5">
    <source>
        <dbReference type="Proteomes" id="UP000320735"/>
    </source>
</evidence>
<evidence type="ECO:0000256" key="1">
    <source>
        <dbReference type="SAM" id="MobiDB-lite"/>
    </source>
</evidence>
<feature type="compositionally biased region" description="Low complexity" evidence="1">
    <location>
        <begin position="96"/>
        <end position="109"/>
    </location>
</feature>
<dbReference type="EMBL" id="SJPP01000004">
    <property type="protein sequence ID" value="TWU05156.1"/>
    <property type="molecule type" value="Genomic_DNA"/>
</dbReference>
<keyword evidence="2" id="KW-0812">Transmembrane</keyword>
<organism evidence="4 5">
    <name type="scientific">Symmachiella macrocystis</name>
    <dbReference type="NCBI Taxonomy" id="2527985"/>
    <lineage>
        <taxon>Bacteria</taxon>
        <taxon>Pseudomonadati</taxon>
        <taxon>Planctomycetota</taxon>
        <taxon>Planctomycetia</taxon>
        <taxon>Planctomycetales</taxon>
        <taxon>Planctomycetaceae</taxon>
        <taxon>Symmachiella</taxon>
    </lineage>
</organism>
<sequence>MAISFCCPHCENIHIFSDDLAGKRIRCQSCQQFATLTTDGSDVDSSPSTRRLSLLARMNRWHVLIVGSAIMACLLIALAVFRVGHEKDLTAADTNGSLPSPSGAPSLSPKVNNDAENDTPPRSGDVASNVEKPDVDLPLPSKVLVSPPTIPPSPPERITNSIGMQLTLVPAGDFQMGSPIMESGRDEDELLHKVALSEPYYMGVFEVTQEEYRTVMNRSPSYFSLQGKGREKIKTQDTAQFPVEWVSRAEAMEFCSKLSLRPDERAAERIYRLPTEAEWERACRSGQESQPFSSGDSLSSTEANINGKYPYGGGAVGPYLQRTVKVGSYAPNPFGLYDMDGNVSEWCHDQYDASYYRYATESDPQGPTHDIRVYACRGGAWCFGATTSRSAHRNYRPHLRADKNRAFHCNYIGFRVVCPVPIAFRKPIFGVGNKDAPSLEELLQKSNELEQSGDLQGAVQRVERYLKLFPHQREVVLRLAELEQRWAESLEDTGNAERAAEHTALAGQAIDKIVASFETLSESERMTLRPTLFWLARVSAINGDSKQMRTRLKLLFGAAYAAIEPIASETIRQALRSSPGFPAFDKQIYQEALTHQEQGAYEHIKKFEGFEFDFQLTDLDGNKVNLDDQHGKVVIVEFWGTWCPDCRDVVPHLIGLKQDYEQKDFEIIGISYERMPPDKSQSSVAEFLDKSQINYICLIGDGNDEVRSQIPGSSEYPTRLFVDRNGKVRMRVTGYQSRLELESFVKALLDGKQGKGLNIIEPIERNLQPQPNPAAQKKAAKKLQLAKKFESRQKSEVYKKWLLEIVEEFPNTSAAAEAAKLLENLGTASKP</sequence>
<evidence type="ECO:0000313" key="4">
    <source>
        <dbReference type="EMBL" id="TWU05156.1"/>
    </source>
</evidence>
<gene>
    <name evidence="4" type="primary">resA_11</name>
    <name evidence="4" type="ORF">CA54_58440</name>
</gene>
<dbReference type="PANTHER" id="PTHR23150">
    <property type="entry name" value="SULFATASE MODIFYING FACTOR 1, 2"/>
    <property type="match status" value="1"/>
</dbReference>
<dbReference type="RefSeq" id="WP_146374259.1">
    <property type="nucleotide sequence ID" value="NZ_SJPP01000004.1"/>
</dbReference>
<dbReference type="GO" id="GO:0120147">
    <property type="term" value="F:formylglycine-generating oxidase activity"/>
    <property type="evidence" value="ECO:0007669"/>
    <property type="project" value="TreeGrafter"/>
</dbReference>
<dbReference type="Gene3D" id="3.40.30.10">
    <property type="entry name" value="Glutaredoxin"/>
    <property type="match status" value="1"/>
</dbReference>
<keyword evidence="2" id="KW-1133">Transmembrane helix</keyword>
<dbReference type="Pfam" id="PF00578">
    <property type="entry name" value="AhpC-TSA"/>
    <property type="match status" value="1"/>
</dbReference>
<feature type="domain" description="Thioredoxin" evidence="3">
    <location>
        <begin position="605"/>
        <end position="750"/>
    </location>
</feature>
<dbReference type="Pfam" id="PF03781">
    <property type="entry name" value="FGE-sulfatase"/>
    <property type="match status" value="1"/>
</dbReference>
<dbReference type="GO" id="GO:0016209">
    <property type="term" value="F:antioxidant activity"/>
    <property type="evidence" value="ECO:0007669"/>
    <property type="project" value="InterPro"/>
</dbReference>
<dbReference type="CDD" id="cd02966">
    <property type="entry name" value="TlpA_like_family"/>
    <property type="match status" value="1"/>
</dbReference>
<feature type="transmembrane region" description="Helical" evidence="2">
    <location>
        <begin position="61"/>
        <end position="81"/>
    </location>
</feature>
<dbReference type="InterPro" id="IPR005532">
    <property type="entry name" value="SUMF_dom"/>
</dbReference>
<dbReference type="InterPro" id="IPR016187">
    <property type="entry name" value="CTDL_fold"/>
</dbReference>
<feature type="region of interest" description="Disordered" evidence="1">
    <location>
        <begin position="92"/>
        <end position="157"/>
    </location>
</feature>
<name>A0A5C6B1P4_9PLAN</name>
<accession>A0A5C6B1P4</accession>
<dbReference type="InterPro" id="IPR000866">
    <property type="entry name" value="AhpC/TSA"/>
</dbReference>
<dbReference type="SUPFAM" id="SSF56436">
    <property type="entry name" value="C-type lectin-like"/>
    <property type="match status" value="1"/>
</dbReference>
<dbReference type="Gene3D" id="3.90.1580.10">
    <property type="entry name" value="paralog of FGE (formylglycine-generating enzyme)"/>
    <property type="match status" value="1"/>
</dbReference>
<evidence type="ECO:0000259" key="3">
    <source>
        <dbReference type="PROSITE" id="PS51352"/>
    </source>
</evidence>
<reference evidence="4 5" key="1">
    <citation type="submission" date="2019-02" db="EMBL/GenBank/DDBJ databases">
        <title>Deep-cultivation of Planctomycetes and their phenomic and genomic characterization uncovers novel biology.</title>
        <authorList>
            <person name="Wiegand S."/>
            <person name="Jogler M."/>
            <person name="Boedeker C."/>
            <person name="Pinto D."/>
            <person name="Vollmers J."/>
            <person name="Rivas-Marin E."/>
            <person name="Kohn T."/>
            <person name="Peeters S.H."/>
            <person name="Heuer A."/>
            <person name="Rast P."/>
            <person name="Oberbeckmann S."/>
            <person name="Bunk B."/>
            <person name="Jeske O."/>
            <person name="Meyerdierks A."/>
            <person name="Storesund J.E."/>
            <person name="Kallscheuer N."/>
            <person name="Luecker S."/>
            <person name="Lage O.M."/>
            <person name="Pohl T."/>
            <person name="Merkel B.J."/>
            <person name="Hornburger P."/>
            <person name="Mueller R.-W."/>
            <person name="Bruemmer F."/>
            <person name="Labrenz M."/>
            <person name="Spormann A.M."/>
            <person name="Op Den Camp H."/>
            <person name="Overmann J."/>
            <person name="Amann R."/>
            <person name="Jetten M.S.M."/>
            <person name="Mascher T."/>
            <person name="Medema M.H."/>
            <person name="Devos D.P."/>
            <person name="Kaster A.-K."/>
            <person name="Ovreas L."/>
            <person name="Rohde M."/>
            <person name="Galperin M.Y."/>
            <person name="Jogler C."/>
        </authorList>
    </citation>
    <scope>NUCLEOTIDE SEQUENCE [LARGE SCALE GENOMIC DNA]</scope>
    <source>
        <strain evidence="4 5">CA54</strain>
    </source>
</reference>
<dbReference type="OrthoDB" id="288837at2"/>
<dbReference type="PANTHER" id="PTHR23150:SF19">
    <property type="entry name" value="FORMYLGLYCINE-GENERATING ENZYME"/>
    <property type="match status" value="1"/>
</dbReference>
<dbReference type="SUPFAM" id="SSF52833">
    <property type="entry name" value="Thioredoxin-like"/>
    <property type="match status" value="1"/>
</dbReference>
<dbReference type="InterPro" id="IPR013766">
    <property type="entry name" value="Thioredoxin_domain"/>
</dbReference>
<keyword evidence="5" id="KW-1185">Reference proteome</keyword>
<feature type="compositionally biased region" description="Low complexity" evidence="1">
    <location>
        <begin position="136"/>
        <end position="147"/>
    </location>
</feature>
<dbReference type="PROSITE" id="PS51352">
    <property type="entry name" value="THIOREDOXIN_2"/>
    <property type="match status" value="1"/>
</dbReference>
<proteinExistence type="predicted"/>
<dbReference type="InterPro" id="IPR051043">
    <property type="entry name" value="Sulfatase_Mod_Factor_Kinase"/>
</dbReference>
<evidence type="ECO:0000256" key="2">
    <source>
        <dbReference type="SAM" id="Phobius"/>
    </source>
</evidence>
<dbReference type="InterPro" id="IPR036249">
    <property type="entry name" value="Thioredoxin-like_sf"/>
</dbReference>